<feature type="transmembrane region" description="Helical" evidence="1">
    <location>
        <begin position="18"/>
        <end position="39"/>
    </location>
</feature>
<gene>
    <name evidence="2" type="ORF">C8D97_1226</name>
</gene>
<evidence type="ECO:0000313" key="3">
    <source>
        <dbReference type="Proteomes" id="UP000245790"/>
    </source>
</evidence>
<sequence length="87" mass="9920">MGDCFIDKHRVFIYKASLILRIVGVLVVLFGMFVAPSMVQDLTAFIFWLAGVALILFGWVVANALNAQVIYHQKQEHLSKIRSHFKQ</sequence>
<organism evidence="2 3">
    <name type="scientific">Pleionea mediterranea</name>
    <dbReference type="NCBI Taxonomy" id="523701"/>
    <lineage>
        <taxon>Bacteria</taxon>
        <taxon>Pseudomonadati</taxon>
        <taxon>Pseudomonadota</taxon>
        <taxon>Gammaproteobacteria</taxon>
        <taxon>Oceanospirillales</taxon>
        <taxon>Pleioneaceae</taxon>
        <taxon>Pleionea</taxon>
    </lineage>
</organism>
<evidence type="ECO:0000256" key="1">
    <source>
        <dbReference type="SAM" id="Phobius"/>
    </source>
</evidence>
<name>A0A316F9F0_9GAMM</name>
<proteinExistence type="predicted"/>
<keyword evidence="3" id="KW-1185">Reference proteome</keyword>
<keyword evidence="1" id="KW-1133">Transmembrane helix</keyword>
<keyword evidence="1" id="KW-0472">Membrane</keyword>
<dbReference type="RefSeq" id="WP_146196183.1">
    <property type="nucleotide sequence ID" value="NZ_QGGU01000022.1"/>
</dbReference>
<comment type="caution">
    <text evidence="2">The sequence shown here is derived from an EMBL/GenBank/DDBJ whole genome shotgun (WGS) entry which is preliminary data.</text>
</comment>
<dbReference type="AlphaFoldDB" id="A0A316F9F0"/>
<reference evidence="2 3" key="1">
    <citation type="submission" date="2018-05" db="EMBL/GenBank/DDBJ databases">
        <title>Genomic Encyclopedia of Type Strains, Phase IV (KMG-IV): sequencing the most valuable type-strain genomes for metagenomic binning, comparative biology and taxonomic classification.</title>
        <authorList>
            <person name="Goeker M."/>
        </authorList>
    </citation>
    <scope>NUCLEOTIDE SEQUENCE [LARGE SCALE GENOMIC DNA]</scope>
    <source>
        <strain evidence="2 3">DSM 25350</strain>
    </source>
</reference>
<feature type="transmembrane region" description="Helical" evidence="1">
    <location>
        <begin position="45"/>
        <end position="65"/>
    </location>
</feature>
<dbReference type="Proteomes" id="UP000245790">
    <property type="component" value="Unassembled WGS sequence"/>
</dbReference>
<accession>A0A316F9F0</accession>
<protein>
    <submittedName>
        <fullName evidence="2">Uncharacterized protein</fullName>
    </submittedName>
</protein>
<keyword evidence="1" id="KW-0812">Transmembrane</keyword>
<evidence type="ECO:0000313" key="2">
    <source>
        <dbReference type="EMBL" id="PWK41523.1"/>
    </source>
</evidence>
<dbReference type="EMBL" id="QGGU01000022">
    <property type="protein sequence ID" value="PWK41523.1"/>
    <property type="molecule type" value="Genomic_DNA"/>
</dbReference>